<evidence type="ECO:0000313" key="4">
    <source>
        <dbReference type="EMBL" id="KAF9750171.1"/>
    </source>
</evidence>
<dbReference type="GO" id="GO:0052929">
    <property type="term" value="F:ATP:3'-cytidine-cytidine-tRNA adenylyltransferase activity"/>
    <property type="evidence" value="ECO:0007669"/>
    <property type="project" value="TreeGrafter"/>
</dbReference>
<evidence type="ECO:0000256" key="2">
    <source>
        <dbReference type="SAM" id="Coils"/>
    </source>
</evidence>
<sequence length="200" mass="22428">MEPCGHGSVDAYSRSSECDPEGQPASPVGAIARNGFRAPNRLVDVISAAHRHREEILKLKLAVKAGEAWVKERDTVGMMIRRWDHFGSWKLQVLSALLVDAMEQLEEWKEQSTKEQDDFLRDWQNLLDHLVELDVVDAPNIKRLVDGRALSKALGIKPGVWTGKALDVCMGWQLRNPNETDIAGAVEEVRKKKDELGIPI</sequence>
<gene>
    <name evidence="4" type="ORF">IM811_016198</name>
</gene>
<keyword evidence="1" id="KW-0694">RNA-binding</keyword>
<keyword evidence="2" id="KW-0175">Coiled coil</keyword>
<dbReference type="Proteomes" id="UP000616885">
    <property type="component" value="Unassembled WGS sequence"/>
</dbReference>
<feature type="coiled-coil region" evidence="2">
    <location>
        <begin position="91"/>
        <end position="118"/>
    </location>
</feature>
<dbReference type="EMBL" id="JADCTT010000007">
    <property type="protein sequence ID" value="KAF9750171.1"/>
    <property type="molecule type" value="Genomic_DNA"/>
</dbReference>
<dbReference type="SUPFAM" id="SSF81891">
    <property type="entry name" value="Poly A polymerase C-terminal region-like"/>
    <property type="match status" value="1"/>
</dbReference>
<evidence type="ECO:0000256" key="3">
    <source>
        <dbReference type="SAM" id="MobiDB-lite"/>
    </source>
</evidence>
<reference evidence="4" key="1">
    <citation type="submission" date="2020-10" db="EMBL/GenBank/DDBJ databases">
        <title>High-Quality Genome Resource of Clonostachys rosea strain S41 by Oxford Nanopore Long-Read Sequencing.</title>
        <authorList>
            <person name="Wang H."/>
        </authorList>
    </citation>
    <scope>NUCLEOTIDE SEQUENCE</scope>
    <source>
        <strain evidence="4">S41</strain>
    </source>
</reference>
<protein>
    <submittedName>
        <fullName evidence="4">Uncharacterized protein</fullName>
    </submittedName>
</protein>
<organism evidence="4 5">
    <name type="scientific">Bionectria ochroleuca</name>
    <name type="common">Gliocladium roseum</name>
    <dbReference type="NCBI Taxonomy" id="29856"/>
    <lineage>
        <taxon>Eukaryota</taxon>
        <taxon>Fungi</taxon>
        <taxon>Dikarya</taxon>
        <taxon>Ascomycota</taxon>
        <taxon>Pezizomycotina</taxon>
        <taxon>Sordariomycetes</taxon>
        <taxon>Hypocreomycetidae</taxon>
        <taxon>Hypocreales</taxon>
        <taxon>Bionectriaceae</taxon>
        <taxon>Clonostachys</taxon>
    </lineage>
</organism>
<proteinExistence type="predicted"/>
<accession>A0A8H7N6S9</accession>
<feature type="region of interest" description="Disordered" evidence="3">
    <location>
        <begin position="1"/>
        <end position="26"/>
    </location>
</feature>
<dbReference type="GO" id="GO:0052927">
    <property type="term" value="F:CC tRNA cytidylyltransferase activity"/>
    <property type="evidence" value="ECO:0007669"/>
    <property type="project" value="TreeGrafter"/>
</dbReference>
<evidence type="ECO:0000256" key="1">
    <source>
        <dbReference type="ARBA" id="ARBA00022884"/>
    </source>
</evidence>
<dbReference type="GO" id="GO:0003723">
    <property type="term" value="F:RNA binding"/>
    <property type="evidence" value="ECO:0007669"/>
    <property type="project" value="UniProtKB-KW"/>
</dbReference>
<dbReference type="GO" id="GO:0001680">
    <property type="term" value="P:tRNA 3'-terminal CCA addition"/>
    <property type="evidence" value="ECO:0007669"/>
    <property type="project" value="TreeGrafter"/>
</dbReference>
<comment type="caution">
    <text evidence="4">The sequence shown here is derived from an EMBL/GenBank/DDBJ whole genome shotgun (WGS) entry which is preliminary data.</text>
</comment>
<dbReference type="PANTHER" id="PTHR13734">
    <property type="entry name" value="TRNA-NUCLEOTIDYLTRANSFERASE"/>
    <property type="match status" value="1"/>
</dbReference>
<dbReference type="PANTHER" id="PTHR13734:SF5">
    <property type="entry name" value="CCA TRNA NUCLEOTIDYLTRANSFERASE, MITOCHONDRIAL"/>
    <property type="match status" value="1"/>
</dbReference>
<evidence type="ECO:0000313" key="5">
    <source>
        <dbReference type="Proteomes" id="UP000616885"/>
    </source>
</evidence>
<dbReference type="AlphaFoldDB" id="A0A8H7N6S9"/>
<name>A0A8H7N6S9_BIOOC</name>